<evidence type="ECO:0000259" key="11">
    <source>
        <dbReference type="Pfam" id="PF01926"/>
    </source>
</evidence>
<keyword evidence="3 8" id="KW-0690">Ribosome biogenesis</keyword>
<evidence type="ECO:0000313" key="13">
    <source>
        <dbReference type="EMBL" id="EKE26563.1"/>
    </source>
</evidence>
<reference evidence="13" key="1">
    <citation type="journal article" date="2012" name="Science">
        <title>Fermentation, hydrogen, and sulfur metabolism in multiple uncultivated bacterial phyla.</title>
        <authorList>
            <person name="Wrighton K.C."/>
            <person name="Thomas B.C."/>
            <person name="Sharon I."/>
            <person name="Miller C.S."/>
            <person name="Castelle C.J."/>
            <person name="VerBerkmoes N.C."/>
            <person name="Wilkins M.J."/>
            <person name="Hettich R.L."/>
            <person name="Lipton M.S."/>
            <person name="Williams K.H."/>
            <person name="Long P.E."/>
            <person name="Banfield J.F."/>
        </authorList>
    </citation>
    <scope>NUCLEOTIDE SEQUENCE [LARGE SCALE GENOMIC DNA]</scope>
</reference>
<evidence type="ECO:0000256" key="8">
    <source>
        <dbReference type="HAMAP-Rule" id="MF_00195"/>
    </source>
</evidence>
<dbReference type="InterPro" id="IPR016484">
    <property type="entry name" value="GTPase_Der"/>
</dbReference>
<evidence type="ECO:0000256" key="10">
    <source>
        <dbReference type="SAM" id="MobiDB-lite"/>
    </source>
</evidence>
<dbReference type="InterPro" id="IPR032859">
    <property type="entry name" value="KH_dom-like"/>
</dbReference>
<dbReference type="PANTHER" id="PTHR43834:SF6">
    <property type="entry name" value="GTPASE DER"/>
    <property type="match status" value="1"/>
</dbReference>
<dbReference type="Gene3D" id="3.30.300.20">
    <property type="match status" value="1"/>
</dbReference>
<name>K2FUG5_9BACT</name>
<evidence type="ECO:0000256" key="5">
    <source>
        <dbReference type="ARBA" id="ARBA00022741"/>
    </source>
</evidence>
<proteinExistence type="inferred from homology"/>
<comment type="subunit">
    <text evidence="8">Associates with the 50S ribosomal subunit.</text>
</comment>
<dbReference type="InterPro" id="IPR006073">
    <property type="entry name" value="GTP-bd"/>
</dbReference>
<dbReference type="GO" id="GO:0005525">
    <property type="term" value="F:GTP binding"/>
    <property type="evidence" value="ECO:0007669"/>
    <property type="project" value="UniProtKB-UniRule"/>
</dbReference>
<comment type="function">
    <text evidence="8 9">GTPase that plays an essential role in the late steps of ribosome biogenesis.</text>
</comment>
<dbReference type="GO" id="GO:0043022">
    <property type="term" value="F:ribosome binding"/>
    <property type="evidence" value="ECO:0007669"/>
    <property type="project" value="TreeGrafter"/>
</dbReference>
<evidence type="ECO:0000256" key="2">
    <source>
        <dbReference type="ARBA" id="ARBA00020953"/>
    </source>
</evidence>
<dbReference type="NCBIfam" id="TIGR03594">
    <property type="entry name" value="GTPase_EngA"/>
    <property type="match status" value="1"/>
</dbReference>
<evidence type="ECO:0000256" key="6">
    <source>
        <dbReference type="ARBA" id="ARBA00023134"/>
    </source>
</evidence>
<feature type="domain" description="G" evidence="11">
    <location>
        <begin position="4"/>
        <end position="121"/>
    </location>
</feature>
<dbReference type="CDD" id="cd01895">
    <property type="entry name" value="EngA2"/>
    <property type="match status" value="1"/>
</dbReference>
<gene>
    <name evidence="13" type="primary">engA</name>
    <name evidence="8" type="synonym">der</name>
    <name evidence="13" type="ORF">ACD_4C00241G0001</name>
</gene>
<dbReference type="SUPFAM" id="SSF52540">
    <property type="entry name" value="P-loop containing nucleoside triphosphate hydrolases"/>
    <property type="match status" value="2"/>
</dbReference>
<dbReference type="GO" id="GO:0042254">
    <property type="term" value="P:ribosome biogenesis"/>
    <property type="evidence" value="ECO:0007669"/>
    <property type="project" value="UniProtKB-KW"/>
</dbReference>
<keyword evidence="6 8" id="KW-0342">GTP-binding</keyword>
<evidence type="ECO:0000256" key="9">
    <source>
        <dbReference type="RuleBase" id="RU004481"/>
    </source>
</evidence>
<comment type="caution">
    <text evidence="8">Lacks conserved residue(s) required for the propagation of feature annotation.</text>
</comment>
<feature type="region of interest" description="Disordered" evidence="10">
    <location>
        <begin position="488"/>
        <end position="510"/>
    </location>
</feature>
<protein>
    <recommendedName>
        <fullName evidence="2 8">GTPase Der</fullName>
    </recommendedName>
    <alternativeName>
        <fullName evidence="7 8">GTP-binding protein EngA</fullName>
    </alternativeName>
</protein>
<dbReference type="HAMAP" id="MF_00195">
    <property type="entry name" value="GTPase_Der"/>
    <property type="match status" value="1"/>
</dbReference>
<evidence type="ECO:0000259" key="12">
    <source>
        <dbReference type="Pfam" id="PF14714"/>
    </source>
</evidence>
<feature type="binding site" evidence="8">
    <location>
        <begin position="120"/>
        <end position="123"/>
    </location>
    <ligand>
        <name>GTP</name>
        <dbReference type="ChEBI" id="CHEBI:37565"/>
        <label>1</label>
    </ligand>
</feature>
<dbReference type="AlphaFoldDB" id="K2FUG5"/>
<evidence type="ECO:0000256" key="3">
    <source>
        <dbReference type="ARBA" id="ARBA00022517"/>
    </source>
</evidence>
<evidence type="ECO:0000256" key="4">
    <source>
        <dbReference type="ARBA" id="ARBA00022737"/>
    </source>
</evidence>
<dbReference type="Gene3D" id="3.40.50.300">
    <property type="entry name" value="P-loop containing nucleotide triphosphate hydrolases"/>
    <property type="match status" value="2"/>
</dbReference>
<feature type="domain" description="GTPase Der C-terminal KH-domain-like" evidence="12">
    <location>
        <begin position="364"/>
        <end position="445"/>
    </location>
</feature>
<comment type="similarity">
    <text evidence="1 8 9">Belongs to the TRAFAC class TrmE-Era-EngA-EngB-Septin-like GTPase superfamily. EngA (Der) GTPase family.</text>
</comment>
<organism evidence="13">
    <name type="scientific">uncultured bacterium</name>
    <name type="common">gcode 4</name>
    <dbReference type="NCBI Taxonomy" id="1234023"/>
    <lineage>
        <taxon>Bacteria</taxon>
        <taxon>environmental samples</taxon>
    </lineage>
</organism>
<feature type="compositionally biased region" description="Basic and acidic residues" evidence="10">
    <location>
        <begin position="488"/>
        <end position="498"/>
    </location>
</feature>
<accession>K2FUG5</accession>
<sequence>MIWRVTIVWRPNVWKSSLFNFLCWYRIAIVSDIENTTRDILEYQINDKDNNISYVVADSGGLTSWSDDEILRDVRLRVENSIKKSDIILFVLECDKITELDMEIVKVLRKSWKEVIIVWNKADSQSRINDAYELYSLGFPEVIFTSVSQNKWIFELRKKVADRLKAKWLEVVEEDYDESFIKVAIIWRPNVGKSSIINAITWENRVMVRDMPWTTRDAVDTIFEWHDHKYVLIDTAWIRRAWKIWYKDIEEWSVMRSEKSIVRSDIVALVVDWFDWITAWDQHIIQKALEEYKWIILVVNKWDKVLAKPWIDKERIRDEYMNYMKKKFDFLPFASPIFTSAVSGKRVDEILEMAAKVKEERMKRVKTWVFNNFLEQVTFKHAPTWTRKSHKPKVYYWSQVDVNPPKFLISVNNDAHFHFSYKRYLENQIREYFWFWGTPIIVELKWRESIFKKNRVVTILKPKLDPGTEKEMLLERDAKRWSVTPKKVERTHKTDRLKNAKAKKSAKGKK</sequence>
<keyword evidence="4 9" id="KW-0677">Repeat</keyword>
<evidence type="ECO:0000256" key="7">
    <source>
        <dbReference type="ARBA" id="ARBA00032345"/>
    </source>
</evidence>
<dbReference type="EMBL" id="AMFJ01000757">
    <property type="protein sequence ID" value="EKE26563.1"/>
    <property type="molecule type" value="Genomic_DNA"/>
</dbReference>
<dbReference type="NCBIfam" id="TIGR00231">
    <property type="entry name" value="small_GTP"/>
    <property type="match status" value="2"/>
</dbReference>
<feature type="compositionally biased region" description="Basic residues" evidence="10">
    <location>
        <begin position="499"/>
        <end position="510"/>
    </location>
</feature>
<dbReference type="Pfam" id="PF01926">
    <property type="entry name" value="MMR_HSR1"/>
    <property type="match status" value="2"/>
</dbReference>
<dbReference type="InterPro" id="IPR027417">
    <property type="entry name" value="P-loop_NTPase"/>
</dbReference>
<feature type="binding site" evidence="8">
    <location>
        <begin position="58"/>
        <end position="62"/>
    </location>
    <ligand>
        <name>GTP</name>
        <dbReference type="ChEBI" id="CHEBI:37565"/>
        <label>1</label>
    </ligand>
</feature>
<dbReference type="PANTHER" id="PTHR43834">
    <property type="entry name" value="GTPASE DER"/>
    <property type="match status" value="1"/>
</dbReference>
<dbReference type="InterPro" id="IPR005225">
    <property type="entry name" value="Small_GTP-bd"/>
</dbReference>
<comment type="caution">
    <text evidence="13">The sequence shown here is derived from an EMBL/GenBank/DDBJ whole genome shotgun (WGS) entry which is preliminary data.</text>
</comment>
<feature type="binding site" evidence="8">
    <location>
        <begin position="300"/>
        <end position="303"/>
    </location>
    <ligand>
        <name>GTP</name>
        <dbReference type="ChEBI" id="CHEBI:37565"/>
        <label>2</label>
    </ligand>
</feature>
<keyword evidence="5 8" id="KW-0547">Nucleotide-binding</keyword>
<feature type="domain" description="G" evidence="11">
    <location>
        <begin position="182"/>
        <end position="301"/>
    </location>
</feature>
<dbReference type="PIRSF" id="PIRSF006485">
    <property type="entry name" value="GTP-binding_EngA"/>
    <property type="match status" value="1"/>
</dbReference>
<dbReference type="InterPro" id="IPR015946">
    <property type="entry name" value="KH_dom-like_a/b"/>
</dbReference>
<dbReference type="Pfam" id="PF14714">
    <property type="entry name" value="KH_dom-like"/>
    <property type="match status" value="1"/>
</dbReference>
<evidence type="ECO:0000256" key="1">
    <source>
        <dbReference type="ARBA" id="ARBA00008279"/>
    </source>
</evidence>